<dbReference type="EMBL" id="JAHWQX010000001">
    <property type="protein sequence ID" value="MBW3096001.1"/>
    <property type="molecule type" value="Genomic_DNA"/>
</dbReference>
<dbReference type="PANTHER" id="PTHR12110:SF52">
    <property type="entry name" value="XYLOSE ISOMERASE"/>
    <property type="match status" value="1"/>
</dbReference>
<name>A0ABS6WJ80_9HYPH</name>
<dbReference type="Proteomes" id="UP001430804">
    <property type="component" value="Unassembled WGS sequence"/>
</dbReference>
<dbReference type="PANTHER" id="PTHR12110">
    <property type="entry name" value="HYDROXYPYRUVATE ISOMERASE"/>
    <property type="match status" value="1"/>
</dbReference>
<comment type="caution">
    <text evidence="2">The sequence shown here is derived from an EMBL/GenBank/DDBJ whole genome shotgun (WGS) entry which is preliminary data.</text>
</comment>
<evidence type="ECO:0000313" key="2">
    <source>
        <dbReference type="EMBL" id="MBW3096001.1"/>
    </source>
</evidence>
<dbReference type="RefSeq" id="WP_219157812.1">
    <property type="nucleotide sequence ID" value="NZ_JAHWQX010000001.1"/>
</dbReference>
<protein>
    <submittedName>
        <fullName evidence="2">Sugar phosphate isomerase/epimerase</fullName>
    </submittedName>
</protein>
<feature type="domain" description="Xylose isomerase-like TIM barrel" evidence="1">
    <location>
        <begin position="21"/>
        <end position="257"/>
    </location>
</feature>
<keyword evidence="3" id="KW-1185">Reference proteome</keyword>
<dbReference type="Pfam" id="PF01261">
    <property type="entry name" value="AP_endonuc_2"/>
    <property type="match status" value="1"/>
</dbReference>
<evidence type="ECO:0000313" key="3">
    <source>
        <dbReference type="Proteomes" id="UP001430804"/>
    </source>
</evidence>
<keyword evidence="2" id="KW-0413">Isomerase</keyword>
<evidence type="ECO:0000259" key="1">
    <source>
        <dbReference type="Pfam" id="PF01261"/>
    </source>
</evidence>
<dbReference type="InterPro" id="IPR013022">
    <property type="entry name" value="Xyl_isomerase-like_TIM-brl"/>
</dbReference>
<gene>
    <name evidence="2" type="ORF">KY465_01770</name>
</gene>
<organism evidence="2 3">
    <name type="scientific">Pseudohoeflea coraliihabitans</name>
    <dbReference type="NCBI Taxonomy" id="2860393"/>
    <lineage>
        <taxon>Bacteria</taxon>
        <taxon>Pseudomonadati</taxon>
        <taxon>Pseudomonadota</taxon>
        <taxon>Alphaproteobacteria</taxon>
        <taxon>Hyphomicrobiales</taxon>
        <taxon>Rhizobiaceae</taxon>
        <taxon>Pseudohoeflea</taxon>
    </lineage>
</organism>
<sequence length="272" mass="30017">MRKFAINQICLKDQSFEQAVEATARSGFHAFTPWYDYISHLDPAAARRIILDAGLEVSGFCNCGLFALKGPQERQQAIDEAKRNIEWAAELGAPSIVAVAGGLLPGSTDLDAARDFAFDCLAETLQFARTTPVTMALEILHPMYTPDWSVVTTLKTANDWCDRLGDGIGLAVDTYHSWWDPERDAQLERAALSQRIATYHISDWLVPTSHLLLDRGMPGEGVIDLAGFDAQVTGAGYAGPVEVEIFSERLWQRPPAEFLADLLKRCQQVYGA</sequence>
<proteinExistence type="predicted"/>
<reference evidence="2" key="1">
    <citation type="submission" date="2021-07" db="EMBL/GenBank/DDBJ databases">
        <title>Pseudohoeflea marina sp. nov. a polyhydroxyalcanoate-producing bacterium.</title>
        <authorList>
            <person name="Zheng W."/>
            <person name="Yu S."/>
            <person name="Huang Y."/>
        </authorList>
    </citation>
    <scope>NUCLEOTIDE SEQUENCE</scope>
    <source>
        <strain evidence="2">DP4N28-3</strain>
    </source>
</reference>
<dbReference type="InterPro" id="IPR050312">
    <property type="entry name" value="IolE/XylAMocC-like"/>
</dbReference>
<accession>A0ABS6WJ80</accession>
<dbReference type="GO" id="GO:0016853">
    <property type="term" value="F:isomerase activity"/>
    <property type="evidence" value="ECO:0007669"/>
    <property type="project" value="UniProtKB-KW"/>
</dbReference>